<dbReference type="Proteomes" id="UP000297245">
    <property type="component" value="Unassembled WGS sequence"/>
</dbReference>
<dbReference type="EMBL" id="ML179145">
    <property type="protein sequence ID" value="THU97997.1"/>
    <property type="molecule type" value="Genomic_DNA"/>
</dbReference>
<evidence type="ECO:0000313" key="2">
    <source>
        <dbReference type="EMBL" id="THU97997.1"/>
    </source>
</evidence>
<feature type="compositionally biased region" description="Basic and acidic residues" evidence="1">
    <location>
        <begin position="594"/>
        <end position="616"/>
    </location>
</feature>
<gene>
    <name evidence="2" type="ORF">K435DRAFT_857125</name>
</gene>
<reference evidence="2 3" key="1">
    <citation type="journal article" date="2019" name="Nat. Ecol. Evol.">
        <title>Megaphylogeny resolves global patterns of mushroom evolution.</title>
        <authorList>
            <person name="Varga T."/>
            <person name="Krizsan K."/>
            <person name="Foldi C."/>
            <person name="Dima B."/>
            <person name="Sanchez-Garcia M."/>
            <person name="Sanchez-Ramirez S."/>
            <person name="Szollosi G.J."/>
            <person name="Szarkandi J.G."/>
            <person name="Papp V."/>
            <person name="Albert L."/>
            <person name="Andreopoulos W."/>
            <person name="Angelini C."/>
            <person name="Antonin V."/>
            <person name="Barry K.W."/>
            <person name="Bougher N.L."/>
            <person name="Buchanan P."/>
            <person name="Buyck B."/>
            <person name="Bense V."/>
            <person name="Catcheside P."/>
            <person name="Chovatia M."/>
            <person name="Cooper J."/>
            <person name="Damon W."/>
            <person name="Desjardin D."/>
            <person name="Finy P."/>
            <person name="Geml J."/>
            <person name="Haridas S."/>
            <person name="Hughes K."/>
            <person name="Justo A."/>
            <person name="Karasinski D."/>
            <person name="Kautmanova I."/>
            <person name="Kiss B."/>
            <person name="Kocsube S."/>
            <person name="Kotiranta H."/>
            <person name="LaButti K.M."/>
            <person name="Lechner B.E."/>
            <person name="Liimatainen K."/>
            <person name="Lipzen A."/>
            <person name="Lukacs Z."/>
            <person name="Mihaltcheva S."/>
            <person name="Morgado L.N."/>
            <person name="Niskanen T."/>
            <person name="Noordeloos M.E."/>
            <person name="Ohm R.A."/>
            <person name="Ortiz-Santana B."/>
            <person name="Ovrebo C."/>
            <person name="Racz N."/>
            <person name="Riley R."/>
            <person name="Savchenko A."/>
            <person name="Shiryaev A."/>
            <person name="Soop K."/>
            <person name="Spirin V."/>
            <person name="Szebenyi C."/>
            <person name="Tomsovsky M."/>
            <person name="Tulloss R.E."/>
            <person name="Uehling J."/>
            <person name="Grigoriev I.V."/>
            <person name="Vagvolgyi C."/>
            <person name="Papp T."/>
            <person name="Martin F.M."/>
            <person name="Miettinen O."/>
            <person name="Hibbett D.S."/>
            <person name="Nagy L.G."/>
        </authorList>
    </citation>
    <scope>NUCLEOTIDE SEQUENCE [LARGE SCALE GENOMIC DNA]</scope>
    <source>
        <strain evidence="2 3">CBS 962.96</strain>
    </source>
</reference>
<feature type="region of interest" description="Disordered" evidence="1">
    <location>
        <begin position="594"/>
        <end position="627"/>
    </location>
</feature>
<proteinExistence type="predicted"/>
<name>A0A4S8M6R8_DENBC</name>
<accession>A0A4S8M6R8</accession>
<keyword evidence="3" id="KW-1185">Reference proteome</keyword>
<evidence type="ECO:0000313" key="3">
    <source>
        <dbReference type="Proteomes" id="UP000297245"/>
    </source>
</evidence>
<dbReference type="AlphaFoldDB" id="A0A4S8M6R8"/>
<organism evidence="2 3">
    <name type="scientific">Dendrothele bispora (strain CBS 962.96)</name>
    <dbReference type="NCBI Taxonomy" id="1314807"/>
    <lineage>
        <taxon>Eukaryota</taxon>
        <taxon>Fungi</taxon>
        <taxon>Dikarya</taxon>
        <taxon>Basidiomycota</taxon>
        <taxon>Agaricomycotina</taxon>
        <taxon>Agaricomycetes</taxon>
        <taxon>Agaricomycetidae</taxon>
        <taxon>Agaricales</taxon>
        <taxon>Agaricales incertae sedis</taxon>
        <taxon>Dendrothele</taxon>
    </lineage>
</organism>
<evidence type="ECO:0000256" key="1">
    <source>
        <dbReference type="SAM" id="MobiDB-lite"/>
    </source>
</evidence>
<sequence length="627" mass="71989">MSTFFPQASHFSIQGQTVNFIAGDQNTRIHQMHTGDSHPIVSPGALDRESISEYQFIPRGNLHLLQQISEEIINEKDYSYQRVYHFRAPDKCLTYTRSAYSAQLIGQNLPGNIAVIYEGEDAQAAWERDFLFFSKNHNPNIAHLFGLNFSLPSLVFYNDLIPVRQLWRISSAITRCYIAHRIVGFQENPIAIEAQVFAREKISTPFHLMIIPYHWSTGLFCILPTCSTQDDYGDTPSNIGQTMMLEEPALSPLPIASYGDDSFVLSHYFKWAREDISAELAFQKDISITGYWWQSFDYNPIQTISLAAITSTAAARTPNVVGKFKNLQCRIVDQELLYSSHIKETQDMFETTDKMVEVAVQMERWKGVGSNLGQINRLSSETVLKGWARISYDQCWPHFQIPATNYCHFDHRWSMGIFRTVCVNWNDRKQLSAAWLSQAQYFSDKVNGLYKEILGSAALLHTVIFHLNPDHKNYRSLLHPNIFRIFLFIAPVTVSYLSGTHGTDISWGSDNNLYYWSFDRDGSCPLSKRVTQTLGLPELIAGITLGQQKFEDYQYEATRQFHSLRGYNPSTQQFAEKYGLPLIDIIWLDEKTGPEKDEDPWHDCQETQYKDSDHLHQNPLPQSPGMF</sequence>
<protein>
    <submittedName>
        <fullName evidence="2">Uncharacterized protein</fullName>
    </submittedName>
</protein>
<dbReference type="OrthoDB" id="3063557at2759"/>